<gene>
    <name evidence="4" type="ORF">DQQ01_09560</name>
</gene>
<evidence type="ECO:0000256" key="2">
    <source>
        <dbReference type="SAM" id="Phobius"/>
    </source>
</evidence>
<evidence type="ECO:0000256" key="1">
    <source>
        <dbReference type="SAM" id="MobiDB-lite"/>
    </source>
</evidence>
<organism evidence="4 5">
    <name type="scientific">Blautia argi</name>
    <dbReference type="NCBI Taxonomy" id="1912897"/>
    <lineage>
        <taxon>Bacteria</taxon>
        <taxon>Bacillati</taxon>
        <taxon>Bacillota</taxon>
        <taxon>Clostridia</taxon>
        <taxon>Lachnospirales</taxon>
        <taxon>Lachnospiraceae</taxon>
        <taxon>Blautia</taxon>
    </lineage>
</organism>
<evidence type="ECO:0000313" key="5">
    <source>
        <dbReference type="Proteomes" id="UP000250003"/>
    </source>
</evidence>
<dbReference type="InterPro" id="IPR057561">
    <property type="entry name" value="NADase_transloc"/>
</dbReference>
<feature type="compositionally biased region" description="Basic and acidic residues" evidence="1">
    <location>
        <begin position="254"/>
        <end position="264"/>
    </location>
</feature>
<keyword evidence="2" id="KW-1133">Transmembrane helix</keyword>
<dbReference type="OrthoDB" id="85718at2"/>
<protein>
    <submittedName>
        <fullName evidence="4">Carbohydrate-binding protein</fullName>
    </submittedName>
</protein>
<feature type="region of interest" description="Disordered" evidence="1">
    <location>
        <begin position="97"/>
        <end position="266"/>
    </location>
</feature>
<dbReference type="KEGG" id="blau:DQQ01_09560"/>
<evidence type="ECO:0000313" key="4">
    <source>
        <dbReference type="EMBL" id="AWY98355.1"/>
    </source>
</evidence>
<dbReference type="InterPro" id="IPR008979">
    <property type="entry name" value="Galactose-bd-like_sf"/>
</dbReference>
<name>A0A2Z4UBC4_9FIRM</name>
<dbReference type="SUPFAM" id="SSF49785">
    <property type="entry name" value="Galactose-binding domain-like"/>
    <property type="match status" value="1"/>
</dbReference>
<dbReference type="EMBL" id="CP030280">
    <property type="protein sequence ID" value="AWY98355.1"/>
    <property type="molecule type" value="Genomic_DNA"/>
</dbReference>
<feature type="compositionally biased region" description="Basic and acidic residues" evidence="1">
    <location>
        <begin position="102"/>
        <end position="126"/>
    </location>
</feature>
<dbReference type="NCBIfam" id="NF047619">
    <property type="entry name" value="NADase_discoid"/>
    <property type="match status" value="1"/>
</dbReference>
<proteinExistence type="predicted"/>
<feature type="domain" description="NAD glycohydrolase translocation F5/8 type C" evidence="3">
    <location>
        <begin position="350"/>
        <end position="490"/>
    </location>
</feature>
<dbReference type="RefSeq" id="WP_111919844.1">
    <property type="nucleotide sequence ID" value="NZ_CP030280.1"/>
</dbReference>
<dbReference type="AlphaFoldDB" id="A0A2Z4UBC4"/>
<dbReference type="Proteomes" id="UP000250003">
    <property type="component" value="Chromosome"/>
</dbReference>
<feature type="compositionally biased region" description="Acidic residues" evidence="1">
    <location>
        <begin position="218"/>
        <end position="253"/>
    </location>
</feature>
<reference evidence="5" key="1">
    <citation type="submission" date="2018-06" db="EMBL/GenBank/DDBJ databases">
        <title>Description of Blautia argi sp. nov., a new anaerobic isolated from dog feces.</title>
        <authorList>
            <person name="Chang Y.-H."/>
            <person name="Paek J."/>
            <person name="Shin Y."/>
        </authorList>
    </citation>
    <scope>NUCLEOTIDE SEQUENCE [LARGE SCALE GENOMIC DNA]</scope>
    <source>
        <strain evidence="5">KCTC 15426</strain>
    </source>
</reference>
<dbReference type="Gene3D" id="2.60.120.260">
    <property type="entry name" value="Galactose-binding domain-like"/>
    <property type="match status" value="1"/>
</dbReference>
<feature type="compositionally biased region" description="Acidic residues" evidence="1">
    <location>
        <begin position="173"/>
        <end position="210"/>
    </location>
</feature>
<keyword evidence="5" id="KW-1185">Reference proteome</keyword>
<dbReference type="Pfam" id="PF25302">
    <property type="entry name" value="NADase_transloc"/>
    <property type="match status" value="1"/>
</dbReference>
<sequence>MKCERCGKELSDADLYCSRCGQAVFPEYMDETDVWAYYKSDEELEQILKKEQEADSLEVSEKEEEAQKTDTSVQEVQTEADFAKGKCPEKIKKGFWGRRKEKKAESVENPKEEGSAEKAGAEKEENADFEVGENADNSETLTETAGEEIERKEAPALENSMKDPESAITNLAEESEESEPETESDSLEDPMESEPEIEVFTEEADKEEPEVTAFLEQETAENPEPEECIQEPEEESEAFLEEENFFAEEDEKEEKEKQPLPPERRKSRRRTVLLSTLFLTLCLAAGIALGFHKIKEMEQQEKAYYQETVNKNSKEAVKEKSSEVAAPAEGQKKEEFFKLIKAEEIDFSKYKKIQPKGTEENSVKQSENYDYSAKSVVDGNASTSWQENEEGTGEGKGIKLSLDGIHKIRYMVLYLGNWRSDELWQYNSRPKVLTIQVGDKQKKEVEFSDEKKKFCLSFDEPVEASYVSLYLKSAYEGSRWQDTCISEVELYE</sequence>
<evidence type="ECO:0000259" key="3">
    <source>
        <dbReference type="Pfam" id="PF25302"/>
    </source>
</evidence>
<keyword evidence="2" id="KW-0472">Membrane</keyword>
<keyword evidence="2" id="KW-0812">Transmembrane</keyword>
<feature type="transmembrane region" description="Helical" evidence="2">
    <location>
        <begin position="272"/>
        <end position="291"/>
    </location>
</feature>
<feature type="compositionally biased region" description="Basic and acidic residues" evidence="1">
    <location>
        <begin position="148"/>
        <end position="165"/>
    </location>
</feature>
<feature type="compositionally biased region" description="Acidic residues" evidence="1">
    <location>
        <begin position="54"/>
        <end position="64"/>
    </location>
</feature>
<feature type="region of interest" description="Disordered" evidence="1">
    <location>
        <begin position="52"/>
        <end position="77"/>
    </location>
</feature>
<accession>A0A2Z4UBC4</accession>